<dbReference type="GeneID" id="95578777"/>
<dbReference type="InterPro" id="IPR049552">
    <property type="entry name" value="PKS_DH_N"/>
</dbReference>
<dbReference type="SUPFAM" id="SSF51735">
    <property type="entry name" value="NAD(P)-binding Rossmann-fold domains"/>
    <property type="match status" value="6"/>
</dbReference>
<feature type="domain" description="Ketosynthase family 3 (KS3)" evidence="11">
    <location>
        <begin position="33"/>
        <end position="451"/>
    </location>
</feature>
<dbReference type="InterPro" id="IPR001227">
    <property type="entry name" value="Ac_transferase_dom_sf"/>
</dbReference>
<comment type="cofactor">
    <cofactor evidence="1">
        <name>pantetheine 4'-phosphate</name>
        <dbReference type="ChEBI" id="CHEBI:47942"/>
    </cofactor>
</comment>
<dbReference type="InterPro" id="IPR050091">
    <property type="entry name" value="PKS_NRPS_Biosynth_Enz"/>
</dbReference>
<keyword evidence="14" id="KW-1185">Reference proteome</keyword>
<sequence>MADDQKLLDYLKRVTADLAQTRQRLQEYEARDQDPIAIVGMACRYPGGVTSPEDLWRLVESEVDAVSGFPADRGWDLSAEEADFARVGGFMTGAGEFDPAFFGISPKEAVAMDPQQRLMLEVSWEAMERAGIPADRVRGGQVAVFAGSGFQDYGDLLNAAPEAAGPFMGTAAVAAVIAGRVSYALGLEGPSVTVDTACSSSLVALHLAAQALRDRECSLALAGGVMVMSTPGPFTGMARQGGLAADGRIKAYADAADGTGWAEGAGMIVLERLSDARAKGHPVLAVIKGSAINQDGASNGLTAPNGPSQQRVIREALSAARVPAAQIDVVEGHGTGTVLGDPIEAQALLATYGQGRPEDRPLWLGSLKSNIGHAQAAAGVGGVIKMVMAMRHATMPRTLHVDRPTSHVDWSAGRVELLTQARPWQQSDHPRRAAVSAFGVSGTNAHLILEEAPEPQPATEDGTGQAAPTAAEGPVAGWALPWPVSARSAEALRAQATRIGAHTAENPGLSALDLGYSLATGRAALEHRAVVLAGDREAARAGLDALAAGEFHGDVLRGLATGGLTAVLFTGQGAQRLGMGRELYEAFPAFRSAFRTVIEALGLPLPQIMWGEDAARLNRTEFTQPALFAIEVALYRLVESWGVKPDFVAGHSIGEIAAAHVAGVLSLEDAAKLVSARGRLMQALPEGGAMVAVQATEDEVLPHLSSMVSIAAVNGPHSVVVSGDEARVLEIKALFEEQGRKTSRLKVSHAFHSPLMDPMLDGFRAVARSLEYAEPTIPVVSNVTGELASGLTDPEYWVRHVRDAVRFADGVRTLEAEGVTRFVELGPDGVLTALAQQSVRSETAVLASTLRKDRPEASTLVKTISQLYVSGLQVNWDAVYDGMGASRVDLPTYPFQRAHYWITPETGAGDVTSAGLDAADHPLLGAAVMLADSEGAVLTGRLSTATHPWLADHVVGGSVLFPGTGFVELAVRAGDQVGCDVLEELTLEAPLVLPEHGAVQVQVAVAAADGSGTRALTVHSRPSAHEPWTRHATGVLTSGSGAGTFDLAQWPPAGATPIDVASLYPDLAALGLRYGPVFQGLRAAWKSGDSVYAEIALPEQGQRDAERLGLHPAVLDAALHAVSFTGVTGGQAALPFAWSGVTLHAAGASSVRVRLTPTGSGVSLQVADGTGRPVATVESLVLRPITEEQLAAARAVHHDSLFRLEWTPLPVSPTERPQDALVLDSTPGTDAAAVRAAASAALEQLQTASGTLVVVTRGAVALPGEDVTDLAGAAVWGLVRSAQSEDPGRFVLVDLGTDSAADPAAAVDLALASGEPQVTVRGGVAYGARLVRVAAEPTQDAGAQDAESQDGSGSAFGAGTVLLTGASGTLGGLFARHLVVEHGVRSLLLTSRRGADAPGAAELVAELTGLGADVSFAACDVSDRAALAAALKGVELSAVVHAAGVLDDGVISSLTPERIDTVMRPKVDAALNLHELTADMGLSAFVLFSSGSGTLGAPGQGNYAAANTFLDGLAAHRRAQGLPGQSLAWGLWAGGMAGTLDEADRTRISQGGIFALAPEEGLALFDAAQASGEATVVPAKFDLTALRAQGDALPVLFRTLVPAPAHRRRSAEAAAAVETGALQRTLAALPPEEHQAALLDLVLNRAAVVLGFGDAGAIEPGRAFRDLGVDSLAAVELRNGLNEDTGLRLPATLVFDYPTPAELAAFLLDEVTGQDTDAPLVRTGSASDTDDPIVIVGMACRYPGGVETPEDLWRLVEDGVDAVSEFPANRGWNVDELYDPSSQRPNTSYVKHGGFLHDAGEFDPAFFGISPNEALGMDPQQRLLLETSWEAIERAGIDPASLKGSATGVFAGMMYHDYAANSGTGAIASGRVSYVFGLEGPAVTVDTACSSSLVALHLAVQALRSGECSLALAGGVAVMATPEAFVEFSRQRGLAPDGRAKSFADSTDGTAWGEGVGMLLVERLSDARRNGHPVLAVVRGTALNQDGASNGLTAPNGPAQRRVIRQALAVAGLSAAEVDAVEAHGTGTTLGDPIEAQALLATYGQDRPEGRPLWLGSLKSNMGHTQAAAGAGAIIKMVEAIRHGVLPKTLHVDQPTSKVDWTEGNVELITETRPWPETGRPRRAGVSSFGISGTNAHVIIEQAPEEPAPAAQPADGTPVTAVPWLVSAKTEEALRGQAERLRDHLMAHPDTHPVDIGYSLATDRSLMDHRLAVVGADRDELLGALDAFLEGRPTSAVVEGSTRAKGRTAFLFTGQGAQRLGMGGELYEAFPVFAAAFDGVTEALGLPLRQVMWGEDAERLSRTEFTQPALFAVEVALFRLVESWGVRPDFVAGHSIGEIAAAHVAGVLSLEDAAKLVVARGRLMQALPEGGAMVAVQATEDEVLPHLSSTVSIAAVNGPNAVVVSGEETRVLEIKALFEEQGRKTSRLKVSHAFHSPLMDPMLDDFRAVAGSLEYTEPQIPVVSTLTGELASSLTDPEYWVRHVREAVRFADAVRTLAESGVTTFVELGPDAVLTAMGQATAEDAAFIPVLRRDRAETTEAVTALAKAAVRGTAVDWPAFYADRGGRRVALPTYAFQRRHFWLDALEYWADAWAGADTGGVTSAGLDRAEHPLLGAVVASPEADGVVLTGRLSVAAQPWLADHAVGGLVLFPGTGLVGLAIAAGDHLGCGTLEELTLQAPLVLPERGGVAVQVVVGAATGDGSRTVNLYARGEDGDRPWTRHATGVLSPAAPAAGFDLAAWPPAGAEAVDLTGLYDTLAAAGLEYGPVFQGLTAAWRSGGEVYAEVSLPEDTEVDGYGLHPALLDACLHATGLLDGGAESARLPFAWTGVSLHATGASRVRVRLAPTGADGVALSVADGEGRPVASVGSLVLRTVSTEQLAAAGSASHDSLFQLEWTRLPQVTAELSHEAVTVLHSEPGTDAEAVHTALHTALAALQAGPQKLVVVTRGAVALPGEDVTDLAGAAVWGLVRSAESEDPGRFVLVDTETPDDLALALASGESQVVVRDGAVHGARLVRVPAEPAQDAAARDGSGLGAGTVLLTGASGTLGGLFARHLVVEHGVRSLLLTSRRGADAPGAKELVAELTGLGADVSFAACDVSDRAALAALLEGVKLTGVVHVAGVLDDGVIASLTPERIDNVLRPKADAALNLHELTADMDLSAFVLFSSAAGTLGAPGQGNYAAANAFLDGLAAHRRAQGLPGQSLAWGLWAGGMAGELGEAEIERMNRTGIHALTPGEGLALFDTANTLAAPALVPIRLDVKALGAGGGEVPELFRSLVRRPARRTAAVGQAAGPGSPLAQRLAGLSPQARLEELLDLVRATAATTLGHAGAEAIDPEEAFGELGFDSLSAVEFRNALNAATGLRLPATLVFDYPSPAVLAQYLAEEAAGTGEREALPAVAATVVAGDPIAIVGMACRYPGGVETPEDLWRLVADGVDAVSEFPVNRGWNIDELYDPSSERPNTSYVKHGGFLHQAGDFDPAFFGISPNEALAMDPQQRLLLETSWEALERAGIDPVTLKGSATGVFAGMMYHDYQDNTNTGSVASGRVSYTLGLEGPSVTVDTACSSSLVALHLAIQALRSGECGLALAGGVAVMATPEAFVEFSRQRGLAPDGRCKSFADSTDGTGWGEGVGILVVERLSDAVRNGHPVLAVVRGTAVNQDGASNGLTAPNGPAQQRVIRQALANAQLTADQVDAVEAHGTGTVLGDPIEAQALLATYGQDRPEDQPLWLGSIKSNMGHTQAAAGVSGIIKMVEAMRHGLMPKTLHVDQPTSKVDWTEGNIELLTETRPWPETSRPRRAGVSSFGISGTNAHVIIEQAPELSSASAAGTVPVVVPWLVSGKTEEALRAQAARLRAHAQANADLRPEDVGLTLATVRTQLDHRLAVVGADRDELLGALDAFLEGRPTSAVVEGSTRAKGRTAFLFTGQGAQRLGMGRELYEAFPVFAAAFDAVTEALGLPLREVVWGEDAERLSRTEFTQPALFAVEVALFRLVESWGVRPDFVAGHSIGEIAAAHVAGVLSLEDAAKLVVARGRLMQALPEGGAMVAVQATEDEVLPHLSSTVSIAAVNGPNAVVVSGEETRVLEIKALFEEQGRKTSRLKVSHAFHSPLMDPMLDDFRAVAGSLEYTEPKIPVVSTLTGASAGTGDLTTAEYWVRHVREAVRFSDAVAVLEDKGVTTFVELGPDAVLTAMGQATAEDAAFIPVLRRDRAEAPTLLTAVARLHTHGTTVDWAAYYSGTDARRVDLPTYAFQRSTYWLQSIPETGSALSSLGIGSSGHALLGASVSLADTDGVVLTGRLSVAAQPWLADHALGGTVLFPGTGLVELVIRAGDEVGSPTLEELTLEAPLLLPGQDWIQVQVSVGSADDTGMRPVSVYSRPEGSDDPWTRHATGLLAPAGTRPAFEAAAWPPQGATPVVLDGLYEGLADAGLEYGPVFQGLTAAWRSGGEVYAEVSLPEDTEVDGYGLHPALLDACLHAIGLLDGGDQTAARLPFAWTGVSLHASGASRVRVRLAPTGADGVALSVADGEGRPVASVGSLVLRTVSTEQLTPGGSAFHDSLFQLEWTKLTPALAVPPVLDDAQVLRVEPGSDAAAVRSAVLTALTALQSSAERLVVVTSGAVALPGEDVTDLAGAAVWGLARSAQSESPSRVVLVDTSTPDDLAPALAAGEPQVVVREGTVYGARLARTAVPDADLARDAESQDGSGSAFGAGTVLLTGASGTLGGLFARHLVVEHGVRSLLLTSRRGADAPGAAELVAELTGLGADVSFAACDVSDRAALAALLEGVKLTGVVHVAGVLDDGVISSLTPERIDNVLRPKVDAALNLHELTADMDLSAFVLFSSAAGVFGNAGQGNYAAANAFLDALAAHRRAQGLPGQSLAWGLWTDEAGMAGELGEADLERMHRTGVRPITAEHGLALFDAAGTLDVPALVPIALDLKSLRSGGEELPELFRGLIRVPVRRGAGTGGGAAAASALKQQLAVVSVQEQETLLLDIVRGHAAAVLGHAGADTIDPDRAFSELGFDSLTAVEFRNVLNAASGLRLPPTLAFDYPNARALAEHMRAELVPEAAIGGSGDEEIRRIIGAIPISRLKDAGLLDSLLELGGFVGAVTEAAESAATAATAEDSIDDMDAEMLISMALGGSLDD</sequence>
<feature type="domain" description="Ketosynthase family 3 (KS3)" evidence="11">
    <location>
        <begin position="1730"/>
        <end position="2142"/>
    </location>
</feature>
<keyword evidence="4" id="KW-0597">Phosphoprotein</keyword>
<feature type="domain" description="Carrier" evidence="10">
    <location>
        <begin position="3313"/>
        <end position="3388"/>
    </location>
</feature>
<dbReference type="InterPro" id="IPR013968">
    <property type="entry name" value="PKS_KR"/>
</dbReference>
<dbReference type="SMART" id="SM00825">
    <property type="entry name" value="PKS_KS"/>
    <property type="match status" value="3"/>
</dbReference>
<dbReference type="PROSITE" id="PS50075">
    <property type="entry name" value="CARRIER"/>
    <property type="match status" value="3"/>
</dbReference>
<dbReference type="PROSITE" id="PS00012">
    <property type="entry name" value="PHOSPHOPANTETHEINE"/>
    <property type="match status" value="1"/>
</dbReference>
<dbReference type="InterPro" id="IPR006162">
    <property type="entry name" value="Ppantetheine_attach_site"/>
</dbReference>
<keyword evidence="6" id="KW-0045">Antibiotic biosynthesis</keyword>
<evidence type="ECO:0000313" key="14">
    <source>
        <dbReference type="Proteomes" id="UP001057738"/>
    </source>
</evidence>
<dbReference type="InterPro" id="IPR015083">
    <property type="entry name" value="NorB/c/GfsB-D-like_docking"/>
</dbReference>
<dbReference type="CDD" id="cd08956">
    <property type="entry name" value="KR_3_FAS_SDR_x"/>
    <property type="match status" value="3"/>
</dbReference>
<dbReference type="PROSITE" id="PS52004">
    <property type="entry name" value="KS3_2"/>
    <property type="match status" value="3"/>
</dbReference>
<accession>A0ABY5Q8I5</accession>
<evidence type="ECO:0000256" key="7">
    <source>
        <dbReference type="ARBA" id="ARBA00023268"/>
    </source>
</evidence>
<dbReference type="Gene3D" id="3.40.50.720">
    <property type="entry name" value="NAD(P)-binding Rossmann-like Domain"/>
    <property type="match status" value="3"/>
</dbReference>
<feature type="active site" description="Proton acceptor; for dehydratase activity" evidence="9">
    <location>
        <position position="4311"/>
    </location>
</feature>
<dbReference type="SMART" id="SM01294">
    <property type="entry name" value="PKS_PP_betabranch"/>
    <property type="match status" value="3"/>
</dbReference>
<dbReference type="Pfam" id="PF00109">
    <property type="entry name" value="ketoacyl-synt"/>
    <property type="match status" value="3"/>
</dbReference>
<feature type="region of interest" description="C-terminal hotdog fold" evidence="9">
    <location>
        <begin position="2746"/>
        <end position="2881"/>
    </location>
</feature>
<dbReference type="InterPro" id="IPR055123">
    <property type="entry name" value="SpnB-like_Rossmann"/>
</dbReference>
<dbReference type="InterPro" id="IPR020841">
    <property type="entry name" value="PKS_Beta-ketoAc_synthase_dom"/>
</dbReference>
<dbReference type="SUPFAM" id="SSF55048">
    <property type="entry name" value="Probable ACP-binding domain of malonyl-CoA ACP transacylase"/>
    <property type="match status" value="3"/>
</dbReference>
<dbReference type="InterPro" id="IPR020807">
    <property type="entry name" value="PKS_DH"/>
</dbReference>
<feature type="region of interest" description="C-terminal hotdog fold" evidence="9">
    <location>
        <begin position="4414"/>
        <end position="4550"/>
    </location>
</feature>
<name>A0ABY5Q8I5_9ACTN</name>
<dbReference type="InterPro" id="IPR042104">
    <property type="entry name" value="PKS_dehydratase_sf"/>
</dbReference>
<dbReference type="Pfam" id="PF21089">
    <property type="entry name" value="PKS_DH_N"/>
    <property type="match status" value="3"/>
</dbReference>
<dbReference type="Gene3D" id="3.40.366.10">
    <property type="entry name" value="Malonyl-Coenzyme A Acyl Carrier Protein, domain 2"/>
    <property type="match status" value="3"/>
</dbReference>
<dbReference type="Pfam" id="PF00698">
    <property type="entry name" value="Acyl_transf_1"/>
    <property type="match status" value="3"/>
</dbReference>
<evidence type="ECO:0000256" key="1">
    <source>
        <dbReference type="ARBA" id="ARBA00001957"/>
    </source>
</evidence>
<evidence type="ECO:0000256" key="5">
    <source>
        <dbReference type="ARBA" id="ARBA00022679"/>
    </source>
</evidence>
<dbReference type="Gene3D" id="3.30.70.3290">
    <property type="match status" value="3"/>
</dbReference>
<dbReference type="Gene3D" id="3.40.47.10">
    <property type="match status" value="3"/>
</dbReference>
<evidence type="ECO:0000256" key="4">
    <source>
        <dbReference type="ARBA" id="ARBA00022553"/>
    </source>
</evidence>
<dbReference type="InterPro" id="IPR016039">
    <property type="entry name" value="Thiolase-like"/>
</dbReference>
<dbReference type="Pfam" id="PF14765">
    <property type="entry name" value="PS-DH"/>
    <property type="match status" value="3"/>
</dbReference>
<dbReference type="CDD" id="cd00833">
    <property type="entry name" value="PKS"/>
    <property type="match status" value="3"/>
</dbReference>
<feature type="active site" description="Proton acceptor; for dehydratase activity" evidence="9">
    <location>
        <position position="2643"/>
    </location>
</feature>
<gene>
    <name evidence="13" type="ORF">NRK68_35140</name>
</gene>
<feature type="domain" description="PKS/mFAS DH" evidence="12">
    <location>
        <begin position="921"/>
        <end position="1191"/>
    </location>
</feature>
<dbReference type="InterPro" id="IPR049551">
    <property type="entry name" value="PKS_DH_C"/>
</dbReference>
<dbReference type="InterPro" id="IPR016036">
    <property type="entry name" value="Malonyl_transacylase_ACP-bd"/>
</dbReference>
<dbReference type="Pfam" id="PF22953">
    <property type="entry name" value="SpnB_Rossmann"/>
    <property type="match status" value="3"/>
</dbReference>
<dbReference type="PANTHER" id="PTHR43775">
    <property type="entry name" value="FATTY ACID SYNTHASE"/>
    <property type="match status" value="1"/>
</dbReference>
<feature type="region of interest" description="N-terminal hotdog fold" evidence="9">
    <location>
        <begin position="921"/>
        <end position="1043"/>
    </location>
</feature>
<feature type="active site" description="Proton donor; for dehydratase activity" evidence="9">
    <location>
        <position position="2805"/>
    </location>
</feature>
<feature type="active site" description="Proton acceptor; for dehydratase activity" evidence="9">
    <location>
        <position position="953"/>
    </location>
</feature>
<dbReference type="InterPro" id="IPR057326">
    <property type="entry name" value="KR_dom"/>
</dbReference>
<dbReference type="InterPro" id="IPR014043">
    <property type="entry name" value="Acyl_transferase_dom"/>
</dbReference>
<dbReference type="SUPFAM" id="SSF47336">
    <property type="entry name" value="ACP-like"/>
    <property type="match status" value="3"/>
</dbReference>
<dbReference type="Gene3D" id="1.10.1200.10">
    <property type="entry name" value="ACP-like"/>
    <property type="match status" value="3"/>
</dbReference>
<protein>
    <submittedName>
        <fullName evidence="13">SDR family NAD(P)-dependent oxidoreductase</fullName>
    </submittedName>
</protein>
<dbReference type="PROSITE" id="PS52019">
    <property type="entry name" value="PKS_MFAS_DH"/>
    <property type="match status" value="3"/>
</dbReference>
<keyword evidence="7" id="KW-0511">Multifunctional enzyme</keyword>
<evidence type="ECO:0000256" key="2">
    <source>
        <dbReference type="ARBA" id="ARBA00004792"/>
    </source>
</evidence>
<feature type="domain" description="PKS/mFAS DH" evidence="12">
    <location>
        <begin position="2611"/>
        <end position="2881"/>
    </location>
</feature>
<dbReference type="EMBL" id="CP102515">
    <property type="protein sequence ID" value="UUY52495.1"/>
    <property type="molecule type" value="Genomic_DNA"/>
</dbReference>
<dbReference type="Pfam" id="PF00550">
    <property type="entry name" value="PP-binding"/>
    <property type="match status" value="3"/>
</dbReference>
<dbReference type="Pfam" id="PF08659">
    <property type="entry name" value="KR"/>
    <property type="match status" value="3"/>
</dbReference>
<feature type="region of interest" description="N-terminal hotdog fold" evidence="9">
    <location>
        <begin position="4279"/>
        <end position="4402"/>
    </location>
</feature>
<dbReference type="SMART" id="SM00827">
    <property type="entry name" value="PKS_AT"/>
    <property type="match status" value="3"/>
</dbReference>
<dbReference type="RefSeq" id="WP_257858241.1">
    <property type="nucleotide sequence ID" value="NZ_CP102515.1"/>
</dbReference>
<dbReference type="InterPro" id="IPR009081">
    <property type="entry name" value="PP-bd_ACP"/>
</dbReference>
<feature type="domain" description="Ketosynthase family 3 (KS3)" evidence="11">
    <location>
        <begin position="3407"/>
        <end position="3819"/>
    </location>
</feature>
<dbReference type="InterPro" id="IPR020806">
    <property type="entry name" value="PKS_PP-bd"/>
</dbReference>
<dbReference type="InterPro" id="IPR036291">
    <property type="entry name" value="NAD(P)-bd_dom_sf"/>
</dbReference>
<reference evidence="13" key="1">
    <citation type="submission" date="2022-08" db="EMBL/GenBank/DDBJ databases">
        <authorList>
            <person name="Tian L."/>
        </authorList>
    </citation>
    <scope>NUCLEOTIDE SEQUENCE</scope>
    <source>
        <strain evidence="13">CM253</strain>
        <plasmid evidence="13">unnamed1</plasmid>
    </source>
</reference>
<keyword evidence="8" id="KW-0012">Acyltransferase</keyword>
<dbReference type="Proteomes" id="UP001057738">
    <property type="component" value="Plasmid unnamed1"/>
</dbReference>
<dbReference type="SUPFAM" id="SSF53901">
    <property type="entry name" value="Thiolase-like"/>
    <property type="match status" value="3"/>
</dbReference>
<evidence type="ECO:0000256" key="9">
    <source>
        <dbReference type="PROSITE-ProRule" id="PRU01363"/>
    </source>
</evidence>
<feature type="active site" description="Proton donor; for dehydratase activity" evidence="9">
    <location>
        <position position="1116"/>
    </location>
</feature>
<keyword evidence="13" id="KW-0614">Plasmid</keyword>
<keyword evidence="5" id="KW-0808">Transferase</keyword>
<feature type="region of interest" description="C-terminal hotdog fold" evidence="9">
    <location>
        <begin position="1055"/>
        <end position="1191"/>
    </location>
</feature>
<evidence type="ECO:0000259" key="10">
    <source>
        <dbReference type="PROSITE" id="PS50075"/>
    </source>
</evidence>
<dbReference type="InterPro" id="IPR049900">
    <property type="entry name" value="PKS_mFAS_DH"/>
</dbReference>
<dbReference type="InterPro" id="IPR032821">
    <property type="entry name" value="PKS_assoc"/>
</dbReference>
<evidence type="ECO:0000256" key="6">
    <source>
        <dbReference type="ARBA" id="ARBA00023194"/>
    </source>
</evidence>
<dbReference type="InterPro" id="IPR014031">
    <property type="entry name" value="Ketoacyl_synth_C"/>
</dbReference>
<dbReference type="PROSITE" id="PS00606">
    <property type="entry name" value="KS3_1"/>
    <property type="match status" value="3"/>
</dbReference>
<dbReference type="Gene3D" id="3.10.129.110">
    <property type="entry name" value="Polyketide synthase dehydratase"/>
    <property type="match status" value="3"/>
</dbReference>
<feature type="active site" description="Proton donor; for dehydratase activity" evidence="9">
    <location>
        <position position="4473"/>
    </location>
</feature>
<evidence type="ECO:0000256" key="3">
    <source>
        <dbReference type="ARBA" id="ARBA00022450"/>
    </source>
</evidence>
<dbReference type="Pfam" id="PF16197">
    <property type="entry name" value="KAsynt_C_assoc"/>
    <property type="match status" value="3"/>
</dbReference>
<dbReference type="InterPro" id="IPR036736">
    <property type="entry name" value="ACP-like_sf"/>
</dbReference>
<dbReference type="PANTHER" id="PTHR43775:SF51">
    <property type="entry name" value="INACTIVE PHENOLPHTHIOCEROL SYNTHESIS POLYKETIDE SYNTHASE TYPE I PKS1-RELATED"/>
    <property type="match status" value="1"/>
</dbReference>
<feature type="domain" description="Carrier" evidence="10">
    <location>
        <begin position="4990"/>
        <end position="5065"/>
    </location>
</feature>
<feature type="domain" description="PKS/mFAS DH" evidence="12">
    <location>
        <begin position="4279"/>
        <end position="4550"/>
    </location>
</feature>
<evidence type="ECO:0000256" key="8">
    <source>
        <dbReference type="ARBA" id="ARBA00023315"/>
    </source>
</evidence>
<dbReference type="InterPro" id="IPR018201">
    <property type="entry name" value="Ketoacyl_synth_AS"/>
</dbReference>
<dbReference type="InterPro" id="IPR014030">
    <property type="entry name" value="Ketoacyl_synth_N"/>
</dbReference>
<comment type="pathway">
    <text evidence="2">Antibiotic biosynthesis.</text>
</comment>
<dbReference type="Pfam" id="PF02801">
    <property type="entry name" value="Ketoacyl-synt_C"/>
    <property type="match status" value="3"/>
</dbReference>
<evidence type="ECO:0000259" key="12">
    <source>
        <dbReference type="PROSITE" id="PS52019"/>
    </source>
</evidence>
<evidence type="ECO:0000259" key="11">
    <source>
        <dbReference type="PROSITE" id="PS52004"/>
    </source>
</evidence>
<feature type="domain" description="Carrier" evidence="10">
    <location>
        <begin position="1636"/>
        <end position="1711"/>
    </location>
</feature>
<geneLocation type="plasmid" evidence="13 14">
    <name>unnamed1</name>
</geneLocation>
<dbReference type="SMART" id="SM00826">
    <property type="entry name" value="PKS_DH"/>
    <property type="match status" value="3"/>
</dbReference>
<dbReference type="SMART" id="SM00823">
    <property type="entry name" value="PKS_PP"/>
    <property type="match status" value="3"/>
</dbReference>
<feature type="region of interest" description="N-terminal hotdog fold" evidence="9">
    <location>
        <begin position="2611"/>
        <end position="2734"/>
    </location>
</feature>
<organism evidence="13 14">
    <name type="scientific">Streptomyces yangpuensis</name>
    <dbReference type="NCBI Taxonomy" id="1648182"/>
    <lineage>
        <taxon>Bacteria</taxon>
        <taxon>Bacillati</taxon>
        <taxon>Actinomycetota</taxon>
        <taxon>Actinomycetes</taxon>
        <taxon>Kitasatosporales</taxon>
        <taxon>Streptomycetaceae</taxon>
        <taxon>Streptomyces</taxon>
    </lineage>
</organism>
<keyword evidence="3" id="KW-0596">Phosphopantetheine</keyword>
<dbReference type="Pfam" id="PF08990">
    <property type="entry name" value="Docking"/>
    <property type="match status" value="1"/>
</dbReference>
<evidence type="ECO:0000313" key="13">
    <source>
        <dbReference type="EMBL" id="UUY52495.1"/>
    </source>
</evidence>
<proteinExistence type="predicted"/>
<dbReference type="SMART" id="SM00822">
    <property type="entry name" value="PKS_KR"/>
    <property type="match status" value="3"/>
</dbReference>
<dbReference type="SUPFAM" id="SSF52151">
    <property type="entry name" value="FabD/lysophospholipase-like"/>
    <property type="match status" value="3"/>
</dbReference>
<dbReference type="InterPro" id="IPR016035">
    <property type="entry name" value="Acyl_Trfase/lysoPLipase"/>
</dbReference>